<evidence type="ECO:0000256" key="3">
    <source>
        <dbReference type="ARBA" id="ARBA00022692"/>
    </source>
</evidence>
<evidence type="ECO:0000256" key="4">
    <source>
        <dbReference type="ARBA" id="ARBA00022989"/>
    </source>
</evidence>
<dbReference type="EMBL" id="JAUEPU010000017">
    <property type="protein sequence ID" value="KAK0495491.1"/>
    <property type="molecule type" value="Genomic_DNA"/>
</dbReference>
<dbReference type="InterPro" id="IPR050352">
    <property type="entry name" value="ABCG_transporters"/>
</dbReference>
<feature type="domain" description="ABC-2 type transporter transmembrane" evidence="7">
    <location>
        <begin position="8"/>
        <end position="149"/>
    </location>
</feature>
<keyword evidence="4 6" id="KW-1133">Transmembrane helix</keyword>
<keyword evidence="8" id="KW-0067">ATP-binding</keyword>
<evidence type="ECO:0000259" key="7">
    <source>
        <dbReference type="Pfam" id="PF01061"/>
    </source>
</evidence>
<keyword evidence="3 6" id="KW-0812">Transmembrane</keyword>
<evidence type="ECO:0000256" key="5">
    <source>
        <dbReference type="ARBA" id="ARBA00023136"/>
    </source>
</evidence>
<evidence type="ECO:0000313" key="8">
    <source>
        <dbReference type="EMBL" id="KAK0495491.1"/>
    </source>
</evidence>
<gene>
    <name evidence="8" type="ORF">EDD18DRAFT_1392000</name>
</gene>
<organism evidence="8 9">
    <name type="scientific">Armillaria luteobubalina</name>
    <dbReference type="NCBI Taxonomy" id="153913"/>
    <lineage>
        <taxon>Eukaryota</taxon>
        <taxon>Fungi</taxon>
        <taxon>Dikarya</taxon>
        <taxon>Basidiomycota</taxon>
        <taxon>Agaricomycotina</taxon>
        <taxon>Agaricomycetes</taxon>
        <taxon>Agaricomycetidae</taxon>
        <taxon>Agaricales</taxon>
        <taxon>Marasmiineae</taxon>
        <taxon>Physalacriaceae</taxon>
        <taxon>Armillaria</taxon>
    </lineage>
</organism>
<dbReference type="Proteomes" id="UP001175228">
    <property type="component" value="Unassembled WGS sequence"/>
</dbReference>
<dbReference type="GO" id="GO:0016020">
    <property type="term" value="C:membrane"/>
    <property type="evidence" value="ECO:0007669"/>
    <property type="project" value="UniProtKB-SubCell"/>
</dbReference>
<dbReference type="InterPro" id="IPR013525">
    <property type="entry name" value="ABC2_TM"/>
</dbReference>
<dbReference type="PANTHER" id="PTHR48041">
    <property type="entry name" value="ABC TRANSPORTER G FAMILY MEMBER 28"/>
    <property type="match status" value="1"/>
</dbReference>
<sequence>MTNTDPSSTFSQVLGIVFPSTDIFYQEHAEDAYSIESFFLAYTILELPLEVVVCFALSALAAIATKLSRTVDMFLVVTVDALCMVNAGESIGIASNTIFHENAGLALNVANVVLCVMMFMAGLMSADMPTFLQGINKVSPLGYAVRNIMPLAFRGQMFTCDDNQRLYDGSCAVSAGEQVLEMYQMNEDAVPLNLGAVIITMLVYRFMAYIVVKVAKARFSIQWRNS</sequence>
<keyword evidence="5 6" id="KW-0472">Membrane</keyword>
<keyword evidence="2" id="KW-0813">Transport</keyword>
<evidence type="ECO:0000256" key="2">
    <source>
        <dbReference type="ARBA" id="ARBA00022448"/>
    </source>
</evidence>
<dbReference type="GO" id="GO:0140359">
    <property type="term" value="F:ABC-type transporter activity"/>
    <property type="evidence" value="ECO:0007669"/>
    <property type="project" value="InterPro"/>
</dbReference>
<dbReference type="GO" id="GO:0005524">
    <property type="term" value="F:ATP binding"/>
    <property type="evidence" value="ECO:0007669"/>
    <property type="project" value="UniProtKB-KW"/>
</dbReference>
<proteinExistence type="predicted"/>
<name>A0AA39TN37_9AGAR</name>
<evidence type="ECO:0000313" key="9">
    <source>
        <dbReference type="Proteomes" id="UP001175228"/>
    </source>
</evidence>
<dbReference type="PANTHER" id="PTHR48041:SF119">
    <property type="entry name" value="ROA1P"/>
    <property type="match status" value="1"/>
</dbReference>
<evidence type="ECO:0000256" key="6">
    <source>
        <dbReference type="SAM" id="Phobius"/>
    </source>
</evidence>
<feature type="transmembrane region" description="Helical" evidence="6">
    <location>
        <begin position="192"/>
        <end position="212"/>
    </location>
</feature>
<evidence type="ECO:0000256" key="1">
    <source>
        <dbReference type="ARBA" id="ARBA00004141"/>
    </source>
</evidence>
<keyword evidence="8" id="KW-0547">Nucleotide-binding</keyword>
<comment type="caution">
    <text evidence="8">The sequence shown here is derived from an EMBL/GenBank/DDBJ whole genome shotgun (WGS) entry which is preliminary data.</text>
</comment>
<comment type="subcellular location">
    <subcellularLocation>
        <location evidence="1">Membrane</location>
        <topology evidence="1">Multi-pass membrane protein</topology>
    </subcellularLocation>
</comment>
<feature type="transmembrane region" description="Helical" evidence="6">
    <location>
        <begin position="39"/>
        <end position="64"/>
    </location>
</feature>
<feature type="transmembrane region" description="Helical" evidence="6">
    <location>
        <begin position="105"/>
        <end position="124"/>
    </location>
</feature>
<accession>A0AA39TN37</accession>
<protein>
    <submittedName>
        <fullName evidence="8">ATP-binding cassette transporter</fullName>
    </submittedName>
</protein>
<reference evidence="8" key="1">
    <citation type="submission" date="2023-06" db="EMBL/GenBank/DDBJ databases">
        <authorList>
            <consortium name="Lawrence Berkeley National Laboratory"/>
            <person name="Ahrendt S."/>
            <person name="Sahu N."/>
            <person name="Indic B."/>
            <person name="Wong-Bajracharya J."/>
            <person name="Merenyi Z."/>
            <person name="Ke H.-M."/>
            <person name="Monk M."/>
            <person name="Kocsube S."/>
            <person name="Drula E."/>
            <person name="Lipzen A."/>
            <person name="Balint B."/>
            <person name="Henrissat B."/>
            <person name="Andreopoulos B."/>
            <person name="Martin F.M."/>
            <person name="Harder C.B."/>
            <person name="Rigling D."/>
            <person name="Ford K.L."/>
            <person name="Foster G.D."/>
            <person name="Pangilinan J."/>
            <person name="Papanicolaou A."/>
            <person name="Barry K."/>
            <person name="LaButti K."/>
            <person name="Viragh M."/>
            <person name="Koriabine M."/>
            <person name="Yan M."/>
            <person name="Riley R."/>
            <person name="Champramary S."/>
            <person name="Plett K.L."/>
            <person name="Tsai I.J."/>
            <person name="Slot J."/>
            <person name="Sipos G."/>
            <person name="Plett J."/>
            <person name="Nagy L.G."/>
            <person name="Grigoriev I.V."/>
        </authorList>
    </citation>
    <scope>NUCLEOTIDE SEQUENCE</scope>
    <source>
        <strain evidence="8">HWK02</strain>
    </source>
</reference>
<keyword evidence="9" id="KW-1185">Reference proteome</keyword>
<dbReference type="Pfam" id="PF01061">
    <property type="entry name" value="ABC2_membrane"/>
    <property type="match status" value="1"/>
</dbReference>
<dbReference type="AlphaFoldDB" id="A0AA39TN37"/>